<evidence type="ECO:0000313" key="1">
    <source>
        <dbReference type="EMBL" id="SSD60630.1"/>
    </source>
</evidence>
<protein>
    <submittedName>
        <fullName evidence="1">Uncharacterized protein</fullName>
    </submittedName>
</protein>
<dbReference type="VEuPathDB" id="FungiDB:SCODWIG_02391"/>
<dbReference type="EMBL" id="UFAJ01000406">
    <property type="protein sequence ID" value="SSD60630.1"/>
    <property type="molecule type" value="Genomic_DNA"/>
</dbReference>
<dbReference type="AlphaFoldDB" id="A0A376B925"/>
<reference evidence="2" key="1">
    <citation type="submission" date="2018-06" db="EMBL/GenBank/DDBJ databases">
        <authorList>
            <person name="Guldener U."/>
        </authorList>
    </citation>
    <scope>NUCLEOTIDE SEQUENCE [LARGE SCALE GENOMIC DNA]</scope>
    <source>
        <strain evidence="2">UTAD17</strain>
    </source>
</reference>
<accession>A0A376B925</accession>
<evidence type="ECO:0000313" key="2">
    <source>
        <dbReference type="Proteomes" id="UP000262825"/>
    </source>
</evidence>
<organism evidence="1 2">
    <name type="scientific">Saccharomycodes ludwigii</name>
    <dbReference type="NCBI Taxonomy" id="36035"/>
    <lineage>
        <taxon>Eukaryota</taxon>
        <taxon>Fungi</taxon>
        <taxon>Dikarya</taxon>
        <taxon>Ascomycota</taxon>
        <taxon>Saccharomycotina</taxon>
        <taxon>Saccharomycetes</taxon>
        <taxon>Saccharomycodales</taxon>
        <taxon>Saccharomycodaceae</taxon>
        <taxon>Saccharomycodes</taxon>
    </lineage>
</organism>
<gene>
    <name evidence="1" type="ORF">SCODWIG_02391</name>
</gene>
<name>A0A376B925_9ASCO</name>
<sequence>MVSKDNSRNELKLNENILGFCYNLFEPDLFIKAISILESNNLFIYILNLDNKNDEEINKSLTLCNVNKEKVMFRIIIKEDSDDCNQNDSDGNLKNKKNTSIVFTDLPNWYCSCNEFNGKFQQKLNTVNLKKDLVVIYNHHKDRLNEHGKDYFGKFQYSSHKDKYTSGLLMCPHLLASAMLLQNSDEKIGDSLLEENRVLRYFTKIKQSCYIIQVTNIDEWLRLQCNIIV</sequence>
<keyword evidence="2" id="KW-1185">Reference proteome</keyword>
<dbReference type="Proteomes" id="UP000262825">
    <property type="component" value="Unassembled WGS sequence"/>
</dbReference>
<proteinExistence type="predicted"/>